<dbReference type="Proteomes" id="UP000030758">
    <property type="component" value="Unassembled WGS sequence"/>
</dbReference>
<dbReference type="EMBL" id="KL367506">
    <property type="protein sequence ID" value="KFD68239.1"/>
    <property type="molecule type" value="Genomic_DNA"/>
</dbReference>
<name>A0A085NFJ3_9BILA</name>
<proteinExistence type="predicted"/>
<evidence type="ECO:0000313" key="1">
    <source>
        <dbReference type="EMBL" id="KFD68239.1"/>
    </source>
</evidence>
<organism evidence="1">
    <name type="scientific">Trichuris suis</name>
    <name type="common">pig whipworm</name>
    <dbReference type="NCBI Taxonomy" id="68888"/>
    <lineage>
        <taxon>Eukaryota</taxon>
        <taxon>Metazoa</taxon>
        <taxon>Ecdysozoa</taxon>
        <taxon>Nematoda</taxon>
        <taxon>Enoplea</taxon>
        <taxon>Dorylaimia</taxon>
        <taxon>Trichinellida</taxon>
        <taxon>Trichuridae</taxon>
        <taxon>Trichuris</taxon>
    </lineage>
</organism>
<reference evidence="1" key="1">
    <citation type="journal article" date="2014" name="Nat. Genet.">
        <title>Genome and transcriptome of the porcine whipworm Trichuris suis.</title>
        <authorList>
            <person name="Jex A.R."/>
            <person name="Nejsum P."/>
            <person name="Schwarz E.M."/>
            <person name="Hu L."/>
            <person name="Young N.D."/>
            <person name="Hall R.S."/>
            <person name="Korhonen P.K."/>
            <person name="Liao S."/>
            <person name="Thamsborg S."/>
            <person name="Xia J."/>
            <person name="Xu P."/>
            <person name="Wang S."/>
            <person name="Scheerlinck J.P."/>
            <person name="Hofmann A."/>
            <person name="Sternberg P.W."/>
            <person name="Wang J."/>
            <person name="Gasser R.B."/>
        </authorList>
    </citation>
    <scope>NUCLEOTIDE SEQUENCE [LARGE SCALE GENOMIC DNA]</scope>
    <source>
        <strain evidence="1">DCEP-RM93F</strain>
    </source>
</reference>
<protein>
    <submittedName>
        <fullName evidence="1">Uncharacterized protein</fullName>
    </submittedName>
</protein>
<accession>A0A085NFJ3</accession>
<sequence>MATGAAPHRNEEHTRESMLVCLPEEISSDLTVCADHIEQPPSLELLRLENQGGALVARRKAAAQRLSRLTIEILPIEASDHGGLPERPSAVPVAKHFTSVTVEPVRFVLLDTCAQGCSPIVTSPTVDRHQAPVCVSVSPLADGSDEGVCAQLVRLKLNVGETVSVLGCWNREVVSTVRGEECHLRLLLVTGGTMKSSTYVGQ</sequence>
<gene>
    <name evidence="1" type="ORF">M514_19501</name>
</gene>
<dbReference type="AlphaFoldDB" id="A0A085NFJ3"/>